<dbReference type="GO" id="GO:0046872">
    <property type="term" value="F:metal ion binding"/>
    <property type="evidence" value="ECO:0007669"/>
    <property type="project" value="UniProtKB-KW"/>
</dbReference>
<dbReference type="SUPFAM" id="SSF51197">
    <property type="entry name" value="Clavaminate synthase-like"/>
    <property type="match status" value="1"/>
</dbReference>
<name>A0A9W7BQ53_9STRA</name>
<keyword evidence="1" id="KW-0479">Metal-binding</keyword>
<feature type="domain" description="Fe2OG dioxygenase" evidence="2">
    <location>
        <begin position="211"/>
        <end position="322"/>
    </location>
</feature>
<dbReference type="PANTHER" id="PTHR47990">
    <property type="entry name" value="2-OXOGLUTARATE (2OG) AND FE(II)-DEPENDENT OXYGENASE SUPERFAMILY PROTEIN-RELATED"/>
    <property type="match status" value="1"/>
</dbReference>
<dbReference type="Proteomes" id="UP001165160">
    <property type="component" value="Unassembled WGS sequence"/>
</dbReference>
<keyword evidence="1" id="KW-0408">Iron</keyword>
<accession>A0A9W7BQ53</accession>
<gene>
    <name evidence="3" type="ORF">TrVE_jg14094</name>
</gene>
<reference evidence="4" key="1">
    <citation type="journal article" date="2023" name="Commun. Biol.">
        <title>Genome analysis of Parmales, the sister group of diatoms, reveals the evolutionary specialization of diatoms from phago-mixotrophs to photoautotrophs.</title>
        <authorList>
            <person name="Ban H."/>
            <person name="Sato S."/>
            <person name="Yoshikawa S."/>
            <person name="Yamada K."/>
            <person name="Nakamura Y."/>
            <person name="Ichinomiya M."/>
            <person name="Sato N."/>
            <person name="Blanc-Mathieu R."/>
            <person name="Endo H."/>
            <person name="Kuwata A."/>
            <person name="Ogata H."/>
        </authorList>
    </citation>
    <scope>NUCLEOTIDE SEQUENCE [LARGE SCALE GENOMIC DNA]</scope>
    <source>
        <strain evidence="4">NIES 3699</strain>
    </source>
</reference>
<dbReference type="InterPro" id="IPR044861">
    <property type="entry name" value="IPNS-like_FE2OG_OXY"/>
</dbReference>
<keyword evidence="1" id="KW-0560">Oxidoreductase</keyword>
<dbReference type="PROSITE" id="PS51471">
    <property type="entry name" value="FE2OG_OXY"/>
    <property type="match status" value="1"/>
</dbReference>
<dbReference type="AlphaFoldDB" id="A0A9W7BQ53"/>
<dbReference type="InterPro" id="IPR026992">
    <property type="entry name" value="DIOX_N"/>
</dbReference>
<comment type="caution">
    <text evidence="3">The sequence shown here is derived from an EMBL/GenBank/DDBJ whole genome shotgun (WGS) entry which is preliminary data.</text>
</comment>
<dbReference type="GO" id="GO:0016491">
    <property type="term" value="F:oxidoreductase activity"/>
    <property type="evidence" value="ECO:0007669"/>
    <property type="project" value="UniProtKB-KW"/>
</dbReference>
<evidence type="ECO:0000313" key="4">
    <source>
        <dbReference type="Proteomes" id="UP001165160"/>
    </source>
</evidence>
<dbReference type="InterPro" id="IPR005123">
    <property type="entry name" value="Oxoglu/Fe-dep_dioxygenase_dom"/>
</dbReference>
<dbReference type="Pfam" id="PF14226">
    <property type="entry name" value="DIOX_N"/>
    <property type="match status" value="1"/>
</dbReference>
<proteinExistence type="inferred from homology"/>
<dbReference type="InterPro" id="IPR027443">
    <property type="entry name" value="IPNS-like_sf"/>
</dbReference>
<protein>
    <recommendedName>
        <fullName evidence="2">Fe2OG dioxygenase domain-containing protein</fullName>
    </recommendedName>
</protein>
<comment type="similarity">
    <text evidence="1">Belongs to the iron/ascorbate-dependent oxidoreductase family.</text>
</comment>
<organism evidence="3 4">
    <name type="scientific">Triparma verrucosa</name>
    <dbReference type="NCBI Taxonomy" id="1606542"/>
    <lineage>
        <taxon>Eukaryota</taxon>
        <taxon>Sar</taxon>
        <taxon>Stramenopiles</taxon>
        <taxon>Ochrophyta</taxon>
        <taxon>Bolidophyceae</taxon>
        <taxon>Parmales</taxon>
        <taxon>Triparmaceae</taxon>
        <taxon>Triparma</taxon>
    </lineage>
</organism>
<keyword evidence="4" id="KW-1185">Reference proteome</keyword>
<dbReference type="InterPro" id="IPR050231">
    <property type="entry name" value="Iron_ascorbate_oxido_reductase"/>
</dbReference>
<dbReference type="Gene3D" id="2.60.120.330">
    <property type="entry name" value="B-lactam Antibiotic, Isopenicillin N Synthase, Chain"/>
    <property type="match status" value="1"/>
</dbReference>
<dbReference type="Pfam" id="PF03171">
    <property type="entry name" value="2OG-FeII_Oxy"/>
    <property type="match status" value="1"/>
</dbReference>
<dbReference type="EMBL" id="BRXX01000130">
    <property type="protein sequence ID" value="GMH92551.1"/>
    <property type="molecule type" value="Genomic_DNA"/>
</dbReference>
<evidence type="ECO:0000256" key="1">
    <source>
        <dbReference type="RuleBase" id="RU003682"/>
    </source>
</evidence>
<evidence type="ECO:0000259" key="2">
    <source>
        <dbReference type="PROSITE" id="PS51471"/>
    </source>
</evidence>
<evidence type="ECO:0000313" key="3">
    <source>
        <dbReference type="EMBL" id="GMH92551.1"/>
    </source>
</evidence>
<sequence length="368" mass="41109">MKEKLAAGMEANRNKWDMSNMFGKMKVNLQDQVQNLSGDNSEAYVPIIDISSLMEPSSEGRSETINKIGKACEEIGFMVITNHGVPQDVIDEMWAVTQDFFDLSEEEKDKSMTMTSDYPYGYEKGEVLSAGKDKEKGEEVERLPDFKETFTIGPSNPASGMPARIMPSNPASMSVKYDRYYSAMEELAATLLQAFAVALDMPSNWFEDKIDHHMCALRALNYPDQGGQPPLPGQTRAGAHTDYGSLTILKSGGPGLEVRKDIEGRDDWVAVPHVQDAFVINLGDLMRRWTNDKWSSTLHRVVNPPQDGRNHRRQSVAFFHNLNGDAIVSTIDSCRGEGGESKYEDIVAKDFLMMKHLASVKNVVRDEL</sequence>
<dbReference type="PRINTS" id="PR00682">
    <property type="entry name" value="IPNSYNTHASE"/>
</dbReference>